<keyword evidence="3 8" id="KW-0540">Nuclease</keyword>
<evidence type="ECO:0000256" key="7">
    <source>
        <dbReference type="ARBA" id="ARBA00038093"/>
    </source>
</evidence>
<proteinExistence type="inferred from homology"/>
<evidence type="ECO:0000256" key="3">
    <source>
        <dbReference type="ARBA" id="ARBA00022722"/>
    </source>
</evidence>
<evidence type="ECO:0000256" key="8">
    <source>
        <dbReference type="HAMAP-Rule" id="MF_00265"/>
    </source>
</evidence>
<evidence type="ECO:0000259" key="9">
    <source>
        <dbReference type="Pfam" id="PF01850"/>
    </source>
</evidence>
<keyword evidence="6 8" id="KW-0460">Magnesium</keyword>
<feature type="binding site" evidence="8">
    <location>
        <position position="6"/>
    </location>
    <ligand>
        <name>Mg(2+)</name>
        <dbReference type="ChEBI" id="CHEBI:18420"/>
    </ligand>
</feature>
<gene>
    <name evidence="8" type="primary">vapC</name>
    <name evidence="10" type="ORF">CKO31_10685</name>
</gene>
<dbReference type="InterPro" id="IPR029060">
    <property type="entry name" value="PIN-like_dom_sf"/>
</dbReference>
<keyword evidence="4 8" id="KW-0479">Metal-binding</keyword>
<evidence type="ECO:0000256" key="6">
    <source>
        <dbReference type="ARBA" id="ARBA00022842"/>
    </source>
</evidence>
<dbReference type="Gene3D" id="3.40.50.1010">
    <property type="entry name" value="5'-nuclease"/>
    <property type="match status" value="1"/>
</dbReference>
<evidence type="ECO:0000256" key="2">
    <source>
        <dbReference type="ARBA" id="ARBA00022649"/>
    </source>
</evidence>
<evidence type="ECO:0000313" key="10">
    <source>
        <dbReference type="EMBL" id="MBK1631196.1"/>
    </source>
</evidence>
<dbReference type="PANTHER" id="PTHR33653:SF1">
    <property type="entry name" value="RIBONUCLEASE VAPC2"/>
    <property type="match status" value="1"/>
</dbReference>
<comment type="similarity">
    <text evidence="7 8">Belongs to the PINc/VapC protein family.</text>
</comment>
<keyword evidence="8" id="KW-0800">Toxin</keyword>
<dbReference type="HAMAP" id="MF_00265">
    <property type="entry name" value="VapC_Nob1"/>
    <property type="match status" value="1"/>
</dbReference>
<dbReference type="Pfam" id="PF01850">
    <property type="entry name" value="PIN"/>
    <property type="match status" value="1"/>
</dbReference>
<dbReference type="EC" id="3.1.-.-" evidence="8"/>
<comment type="cofactor">
    <cofactor evidence="1 8">
        <name>Mg(2+)</name>
        <dbReference type="ChEBI" id="CHEBI:18420"/>
    </cofactor>
</comment>
<dbReference type="InterPro" id="IPR002716">
    <property type="entry name" value="PIN_dom"/>
</dbReference>
<evidence type="ECO:0000313" key="11">
    <source>
        <dbReference type="Proteomes" id="UP000748752"/>
    </source>
</evidence>
<evidence type="ECO:0000256" key="4">
    <source>
        <dbReference type="ARBA" id="ARBA00022723"/>
    </source>
</evidence>
<keyword evidence="2 8" id="KW-1277">Toxin-antitoxin system</keyword>
<dbReference type="CDD" id="cd18735">
    <property type="entry name" value="PIN_HiVapC1-like"/>
    <property type="match status" value="1"/>
</dbReference>
<reference evidence="10 11" key="1">
    <citation type="journal article" date="2020" name="Microorganisms">
        <title>Osmotic Adaptation and Compatible Solute Biosynthesis of Phototrophic Bacteria as Revealed from Genome Analyses.</title>
        <authorList>
            <person name="Imhoff J.F."/>
            <person name="Rahn T."/>
            <person name="Kunzel S."/>
            <person name="Keller A."/>
            <person name="Neulinger S.C."/>
        </authorList>
    </citation>
    <scope>NUCLEOTIDE SEQUENCE [LARGE SCALE GENOMIC DNA]</scope>
    <source>
        <strain evidence="10 11">DSM 6210</strain>
    </source>
</reference>
<organism evidence="10 11">
    <name type="scientific">Thiohalocapsa halophila</name>
    <dbReference type="NCBI Taxonomy" id="69359"/>
    <lineage>
        <taxon>Bacteria</taxon>
        <taxon>Pseudomonadati</taxon>
        <taxon>Pseudomonadota</taxon>
        <taxon>Gammaproteobacteria</taxon>
        <taxon>Chromatiales</taxon>
        <taxon>Chromatiaceae</taxon>
        <taxon>Thiohalocapsa</taxon>
    </lineage>
</organism>
<accession>A0ABS1CIK7</accession>
<dbReference type="PANTHER" id="PTHR33653">
    <property type="entry name" value="RIBONUCLEASE VAPC2"/>
    <property type="match status" value="1"/>
</dbReference>
<comment type="caution">
    <text evidence="10">The sequence shown here is derived from an EMBL/GenBank/DDBJ whole genome shotgun (WGS) entry which is preliminary data.</text>
</comment>
<dbReference type="InterPro" id="IPR050556">
    <property type="entry name" value="Type_II_TA_system_RNase"/>
</dbReference>
<feature type="binding site" evidence="8">
    <location>
        <position position="100"/>
    </location>
    <ligand>
        <name>Mg(2+)</name>
        <dbReference type="ChEBI" id="CHEBI:18420"/>
    </ligand>
</feature>
<name>A0ABS1CIK7_9GAMM</name>
<evidence type="ECO:0000256" key="5">
    <source>
        <dbReference type="ARBA" id="ARBA00022801"/>
    </source>
</evidence>
<evidence type="ECO:0000256" key="1">
    <source>
        <dbReference type="ARBA" id="ARBA00001946"/>
    </source>
</evidence>
<comment type="function">
    <text evidence="8">Toxic component of a toxin-antitoxin (TA) system. An RNase.</text>
</comment>
<sequence>MTYMLDANILIYLMKHRPPGIAKRINDLPEDALLCMSFVTYAELLKGAERGTRKQDVLQRLGLLIRQVRVAFPVDAGICRHYAEQSTRLKAAGTPIGGNDLWIAAHALAMDAVLVTNNLREFARISGLAMENWSA</sequence>
<dbReference type="EMBL" id="NRRV01000023">
    <property type="protein sequence ID" value="MBK1631196.1"/>
    <property type="molecule type" value="Genomic_DNA"/>
</dbReference>
<dbReference type="SUPFAM" id="SSF88723">
    <property type="entry name" value="PIN domain-like"/>
    <property type="match status" value="1"/>
</dbReference>
<feature type="domain" description="PIN" evidence="9">
    <location>
        <begin position="3"/>
        <end position="126"/>
    </location>
</feature>
<keyword evidence="5 8" id="KW-0378">Hydrolase</keyword>
<keyword evidence="11" id="KW-1185">Reference proteome</keyword>
<dbReference type="InterPro" id="IPR022907">
    <property type="entry name" value="VapC_family"/>
</dbReference>
<protein>
    <recommendedName>
        <fullName evidence="8">Ribonuclease VapC</fullName>
        <shortName evidence="8">RNase VapC</shortName>
        <ecNumber evidence="8">3.1.-.-</ecNumber>
    </recommendedName>
    <alternativeName>
        <fullName evidence="8">Toxin VapC</fullName>
    </alternativeName>
</protein>
<dbReference type="Proteomes" id="UP000748752">
    <property type="component" value="Unassembled WGS sequence"/>
</dbReference>